<keyword evidence="1" id="KW-0238">DNA-binding</keyword>
<keyword evidence="1" id="KW-0371">Homeobox</keyword>
<accession>A0AAV4SNQ7</accession>
<protein>
    <submittedName>
        <fullName evidence="1">Homeobox domain-containing protein</fullName>
    </submittedName>
</protein>
<proteinExistence type="predicted"/>
<organism evidence="1 2">
    <name type="scientific">Caerostris darwini</name>
    <dbReference type="NCBI Taxonomy" id="1538125"/>
    <lineage>
        <taxon>Eukaryota</taxon>
        <taxon>Metazoa</taxon>
        <taxon>Ecdysozoa</taxon>
        <taxon>Arthropoda</taxon>
        <taxon>Chelicerata</taxon>
        <taxon>Arachnida</taxon>
        <taxon>Araneae</taxon>
        <taxon>Araneomorphae</taxon>
        <taxon>Entelegynae</taxon>
        <taxon>Araneoidea</taxon>
        <taxon>Araneidae</taxon>
        <taxon>Caerostris</taxon>
    </lineage>
</organism>
<dbReference type="AlphaFoldDB" id="A0AAV4SNQ7"/>
<dbReference type="EMBL" id="BPLQ01008070">
    <property type="protein sequence ID" value="GIY34496.1"/>
    <property type="molecule type" value="Genomic_DNA"/>
</dbReference>
<comment type="caution">
    <text evidence="1">The sequence shown here is derived from an EMBL/GenBank/DDBJ whole genome shotgun (WGS) entry which is preliminary data.</text>
</comment>
<sequence>MGTPFGLCAPLPISAGAHARRVEGGRGVDGRAAEVMLPLSRFPLTLTETNGAHQKPFTELPRPIWYHVVVVFSPRPHPHVPSPGGMCHTISCLPFFSLLDSQSGYGPFSKNAGLTMVDTHCN</sequence>
<dbReference type="Proteomes" id="UP001054837">
    <property type="component" value="Unassembled WGS sequence"/>
</dbReference>
<evidence type="ECO:0000313" key="1">
    <source>
        <dbReference type="EMBL" id="GIY34496.1"/>
    </source>
</evidence>
<keyword evidence="2" id="KW-1185">Reference proteome</keyword>
<reference evidence="1 2" key="1">
    <citation type="submission" date="2021-06" db="EMBL/GenBank/DDBJ databases">
        <title>Caerostris darwini draft genome.</title>
        <authorList>
            <person name="Kono N."/>
            <person name="Arakawa K."/>
        </authorList>
    </citation>
    <scope>NUCLEOTIDE SEQUENCE [LARGE SCALE GENOMIC DNA]</scope>
</reference>
<dbReference type="GO" id="GO:0003677">
    <property type="term" value="F:DNA binding"/>
    <property type="evidence" value="ECO:0007669"/>
    <property type="project" value="UniProtKB-KW"/>
</dbReference>
<gene>
    <name evidence="1" type="primary">AVEN_172421_1</name>
    <name evidence="1" type="ORF">CDAR_498871</name>
</gene>
<evidence type="ECO:0000313" key="2">
    <source>
        <dbReference type="Proteomes" id="UP001054837"/>
    </source>
</evidence>
<name>A0AAV4SNQ7_9ARAC</name>